<gene>
    <name evidence="2" type="ORF">C8R26_101105</name>
</gene>
<accession>A0A2T5I4N7</accession>
<organism evidence="2 3">
    <name type="scientific">Nitrosomonas oligotropha</name>
    <dbReference type="NCBI Taxonomy" id="42354"/>
    <lineage>
        <taxon>Bacteria</taxon>
        <taxon>Pseudomonadati</taxon>
        <taxon>Pseudomonadota</taxon>
        <taxon>Betaproteobacteria</taxon>
        <taxon>Nitrosomonadales</taxon>
        <taxon>Nitrosomonadaceae</taxon>
        <taxon>Nitrosomonas</taxon>
    </lineage>
</organism>
<dbReference type="Proteomes" id="UP000244128">
    <property type="component" value="Unassembled WGS sequence"/>
</dbReference>
<keyword evidence="1" id="KW-0812">Transmembrane</keyword>
<name>A0A2T5I4N7_9PROT</name>
<dbReference type="RefSeq" id="WP_107801705.1">
    <property type="nucleotide sequence ID" value="NZ_QAOI01000001.1"/>
</dbReference>
<feature type="transmembrane region" description="Helical" evidence="1">
    <location>
        <begin position="12"/>
        <end position="32"/>
    </location>
</feature>
<protein>
    <submittedName>
        <fullName evidence="2">Uncharacterized protein</fullName>
    </submittedName>
</protein>
<keyword evidence="1" id="KW-0472">Membrane</keyword>
<proteinExistence type="predicted"/>
<keyword evidence="1" id="KW-1133">Transmembrane helix</keyword>
<sequence>METKELFKAPQLVVVYAITILYTITFYLAAFTEPSATKKHYRIYQVAQVETGRPVHLEAVRDNSSG</sequence>
<evidence type="ECO:0000313" key="3">
    <source>
        <dbReference type="Proteomes" id="UP000244128"/>
    </source>
</evidence>
<dbReference type="AlphaFoldDB" id="A0A2T5I4N7"/>
<evidence type="ECO:0000313" key="2">
    <source>
        <dbReference type="EMBL" id="PTQ78790.1"/>
    </source>
</evidence>
<dbReference type="EMBL" id="QAOI01000001">
    <property type="protein sequence ID" value="PTQ78790.1"/>
    <property type="molecule type" value="Genomic_DNA"/>
</dbReference>
<comment type="caution">
    <text evidence="2">The sequence shown here is derived from an EMBL/GenBank/DDBJ whole genome shotgun (WGS) entry which is preliminary data.</text>
</comment>
<reference evidence="2 3" key="1">
    <citation type="submission" date="2018-04" db="EMBL/GenBank/DDBJ databases">
        <title>Active sludge and wastewater microbial communities from Klosterneuburg, Austria.</title>
        <authorList>
            <person name="Wagner M."/>
        </authorList>
    </citation>
    <scope>NUCLEOTIDE SEQUENCE [LARGE SCALE GENOMIC DNA]</scope>
    <source>
        <strain evidence="2 3">Nm49</strain>
    </source>
</reference>
<evidence type="ECO:0000256" key="1">
    <source>
        <dbReference type="SAM" id="Phobius"/>
    </source>
</evidence>